<dbReference type="EMBL" id="LT629791">
    <property type="protein sequence ID" value="SDU64279.1"/>
    <property type="molecule type" value="Genomic_DNA"/>
</dbReference>
<keyword evidence="2 5" id="KW-0238">DNA-binding</keyword>
<reference evidence="6" key="1">
    <citation type="submission" date="2016-10" db="EMBL/GenBank/DDBJ databases">
        <authorList>
            <person name="Varghese N."/>
            <person name="Submissions S."/>
        </authorList>
    </citation>
    <scope>NUCLEOTIDE SEQUENCE [LARGE SCALE GENOMIC DNA]</scope>
    <source>
        <strain evidence="6">DSM 45079</strain>
    </source>
</reference>
<evidence type="ECO:0000256" key="2">
    <source>
        <dbReference type="ARBA" id="ARBA00023125"/>
    </source>
</evidence>
<dbReference type="AlphaFoldDB" id="A0A1H2K6F6"/>
<gene>
    <name evidence="5" type="ORF">SAMN04488563_3483</name>
</gene>
<keyword evidence="1" id="KW-0805">Transcription regulation</keyword>
<dbReference type="PRINTS" id="PR00035">
    <property type="entry name" value="HTHGNTR"/>
</dbReference>
<dbReference type="Gene3D" id="1.10.10.10">
    <property type="entry name" value="Winged helix-like DNA-binding domain superfamily/Winged helix DNA-binding domain"/>
    <property type="match status" value="1"/>
</dbReference>
<evidence type="ECO:0000313" key="5">
    <source>
        <dbReference type="EMBL" id="SDU64279.1"/>
    </source>
</evidence>
<dbReference type="SMART" id="SM00895">
    <property type="entry name" value="FCD"/>
    <property type="match status" value="1"/>
</dbReference>
<dbReference type="CDD" id="cd07377">
    <property type="entry name" value="WHTH_GntR"/>
    <property type="match status" value="1"/>
</dbReference>
<protein>
    <submittedName>
        <fullName evidence="5">DNA-binding transcriptional regulator, FadR family</fullName>
    </submittedName>
</protein>
<dbReference type="InterPro" id="IPR008920">
    <property type="entry name" value="TF_FadR/GntR_C"/>
</dbReference>
<evidence type="ECO:0000256" key="3">
    <source>
        <dbReference type="ARBA" id="ARBA00023163"/>
    </source>
</evidence>
<dbReference type="RefSeq" id="WP_046772131.1">
    <property type="nucleotide sequence ID" value="NZ_LBMC01000056.1"/>
</dbReference>
<evidence type="ECO:0000259" key="4">
    <source>
        <dbReference type="PROSITE" id="PS50949"/>
    </source>
</evidence>
<dbReference type="Pfam" id="PF00392">
    <property type="entry name" value="GntR"/>
    <property type="match status" value="1"/>
</dbReference>
<dbReference type="Gene3D" id="1.20.120.530">
    <property type="entry name" value="GntR ligand-binding domain-like"/>
    <property type="match status" value="1"/>
</dbReference>
<dbReference type="PANTHER" id="PTHR43537">
    <property type="entry name" value="TRANSCRIPTIONAL REGULATOR, GNTR FAMILY"/>
    <property type="match status" value="1"/>
</dbReference>
<name>A0A1H2K6F6_9ACTN</name>
<dbReference type="SUPFAM" id="SSF48008">
    <property type="entry name" value="GntR ligand-binding domain-like"/>
    <property type="match status" value="1"/>
</dbReference>
<dbReference type="SUPFAM" id="SSF46785">
    <property type="entry name" value="Winged helix' DNA-binding domain"/>
    <property type="match status" value="1"/>
</dbReference>
<sequence>MSSVPKYREAQLRLRSFIAEHGLRAGDQLPPEAELAEAFGISRLSLREAVKGLETVGVLRTRHGGGTYVEPFSFAPILENLPYALQLEGRDLLNLLELRAALEEGLIARASEWIRRRDVEELRGIATAMAAEGCTPDEHAALDRQFHRRLYEPLDNPLVNQVIDLFWEMFNRLHRATVAQPSTPAELARMHLDIVDAVAAQSGEVEAMYRHFENIRTRL</sequence>
<dbReference type="SMART" id="SM00345">
    <property type="entry name" value="HTH_GNTR"/>
    <property type="match status" value="1"/>
</dbReference>
<accession>A0A1H2K6F6</accession>
<dbReference type="PANTHER" id="PTHR43537:SF5">
    <property type="entry name" value="UXU OPERON TRANSCRIPTIONAL REGULATOR"/>
    <property type="match status" value="1"/>
</dbReference>
<keyword evidence="6" id="KW-1185">Reference proteome</keyword>
<dbReference type="STRING" id="419479.SAMN04488563_3483"/>
<dbReference type="GO" id="GO:0003700">
    <property type="term" value="F:DNA-binding transcription factor activity"/>
    <property type="evidence" value="ECO:0007669"/>
    <property type="project" value="InterPro"/>
</dbReference>
<dbReference type="Pfam" id="PF07729">
    <property type="entry name" value="FCD"/>
    <property type="match status" value="1"/>
</dbReference>
<dbReference type="InterPro" id="IPR000524">
    <property type="entry name" value="Tscrpt_reg_HTH_GntR"/>
</dbReference>
<dbReference type="InterPro" id="IPR036388">
    <property type="entry name" value="WH-like_DNA-bd_sf"/>
</dbReference>
<organism evidence="5 6">
    <name type="scientific">Jiangella alkaliphila</name>
    <dbReference type="NCBI Taxonomy" id="419479"/>
    <lineage>
        <taxon>Bacteria</taxon>
        <taxon>Bacillati</taxon>
        <taxon>Actinomycetota</taxon>
        <taxon>Actinomycetes</taxon>
        <taxon>Jiangellales</taxon>
        <taxon>Jiangellaceae</taxon>
        <taxon>Jiangella</taxon>
    </lineage>
</organism>
<evidence type="ECO:0000313" key="6">
    <source>
        <dbReference type="Proteomes" id="UP000182977"/>
    </source>
</evidence>
<dbReference type="GO" id="GO:0003677">
    <property type="term" value="F:DNA binding"/>
    <property type="evidence" value="ECO:0007669"/>
    <property type="project" value="UniProtKB-KW"/>
</dbReference>
<dbReference type="InterPro" id="IPR036390">
    <property type="entry name" value="WH_DNA-bd_sf"/>
</dbReference>
<dbReference type="Proteomes" id="UP000182977">
    <property type="component" value="Chromosome I"/>
</dbReference>
<dbReference type="PROSITE" id="PS50949">
    <property type="entry name" value="HTH_GNTR"/>
    <property type="match status" value="1"/>
</dbReference>
<evidence type="ECO:0000256" key="1">
    <source>
        <dbReference type="ARBA" id="ARBA00023015"/>
    </source>
</evidence>
<keyword evidence="3" id="KW-0804">Transcription</keyword>
<proteinExistence type="predicted"/>
<feature type="domain" description="HTH gntR-type" evidence="4">
    <location>
        <begin position="4"/>
        <end position="72"/>
    </location>
</feature>
<dbReference type="InterPro" id="IPR011711">
    <property type="entry name" value="GntR_C"/>
</dbReference>
<dbReference type="OrthoDB" id="7989071at2"/>